<dbReference type="InterPro" id="IPR029063">
    <property type="entry name" value="SAM-dependent_MTases_sf"/>
</dbReference>
<dbReference type="CDD" id="cd02440">
    <property type="entry name" value="AdoMet_MTases"/>
    <property type="match status" value="1"/>
</dbReference>
<dbReference type="Proteomes" id="UP001163947">
    <property type="component" value="Chromosome"/>
</dbReference>
<dbReference type="GeneID" id="83618771"/>
<gene>
    <name evidence="3" type="ORF">OCS65_00095</name>
</gene>
<dbReference type="AlphaFoldDB" id="A0AA46NVA9"/>
<evidence type="ECO:0000256" key="1">
    <source>
        <dbReference type="ARBA" id="ARBA00022679"/>
    </source>
</evidence>
<accession>A0AA46NVA9</accession>
<feature type="domain" description="Methyltransferase" evidence="2">
    <location>
        <begin position="43"/>
        <end position="138"/>
    </location>
</feature>
<evidence type="ECO:0000313" key="3">
    <source>
        <dbReference type="EMBL" id="UYF94223.1"/>
    </source>
</evidence>
<reference evidence="3" key="1">
    <citation type="submission" date="2022-09" db="EMBL/GenBank/DDBJ databases">
        <title>The genome sequence of Rhodococcus aetherivorans N1.</title>
        <authorList>
            <person name="Jiang W."/>
        </authorList>
    </citation>
    <scope>NUCLEOTIDE SEQUENCE</scope>
    <source>
        <strain evidence="3">N1</strain>
    </source>
</reference>
<dbReference type="Pfam" id="PF13649">
    <property type="entry name" value="Methyltransf_25"/>
    <property type="match status" value="1"/>
</dbReference>
<evidence type="ECO:0000313" key="4">
    <source>
        <dbReference type="Proteomes" id="UP001163947"/>
    </source>
</evidence>
<dbReference type="SUPFAM" id="SSF53335">
    <property type="entry name" value="S-adenosyl-L-methionine-dependent methyltransferases"/>
    <property type="match status" value="1"/>
</dbReference>
<organism evidence="3 4">
    <name type="scientific">Rhodococcus aetherivorans</name>
    <dbReference type="NCBI Taxonomy" id="191292"/>
    <lineage>
        <taxon>Bacteria</taxon>
        <taxon>Bacillati</taxon>
        <taxon>Actinomycetota</taxon>
        <taxon>Actinomycetes</taxon>
        <taxon>Mycobacteriales</taxon>
        <taxon>Nocardiaceae</taxon>
        <taxon>Rhodococcus</taxon>
    </lineage>
</organism>
<dbReference type="EMBL" id="CP106982">
    <property type="protein sequence ID" value="UYF94223.1"/>
    <property type="molecule type" value="Genomic_DNA"/>
</dbReference>
<dbReference type="RefSeq" id="WP_102800064.1">
    <property type="nucleotide sequence ID" value="NZ_CP088969.1"/>
</dbReference>
<dbReference type="Gene3D" id="3.40.50.150">
    <property type="entry name" value="Vaccinia Virus protein VP39"/>
    <property type="match status" value="1"/>
</dbReference>
<dbReference type="InterPro" id="IPR041698">
    <property type="entry name" value="Methyltransf_25"/>
</dbReference>
<dbReference type="GO" id="GO:0032259">
    <property type="term" value="P:methylation"/>
    <property type="evidence" value="ECO:0007669"/>
    <property type="project" value="UniProtKB-KW"/>
</dbReference>
<keyword evidence="3" id="KW-0489">Methyltransferase</keyword>
<protein>
    <submittedName>
        <fullName evidence="3">Class I SAM-dependent methyltransferase</fullName>
    </submittedName>
</protein>
<proteinExistence type="predicted"/>
<sequence>MPENQLDEELWDERYRSRPALWSGEPNRHLVGEAAELEPGLALDVGCGEGADAIWLARRGWRVDGVDVSGVALRRAAEHADRAGAEIAGRITWLHENLTAWDPGRGRYDLVSAQYMHLPPPERDVLFRGLAEAVAPGGTLLIVGHHPTDLQTTVPRPPRPELFFTGADVVALLDPDGWDVVTEAAVARSVTDPDGRAVTVHDTVVRARRR</sequence>
<keyword evidence="1" id="KW-0808">Transferase</keyword>
<dbReference type="GO" id="GO:0008168">
    <property type="term" value="F:methyltransferase activity"/>
    <property type="evidence" value="ECO:0007669"/>
    <property type="project" value="UniProtKB-KW"/>
</dbReference>
<evidence type="ECO:0000259" key="2">
    <source>
        <dbReference type="Pfam" id="PF13649"/>
    </source>
</evidence>
<dbReference type="PANTHER" id="PTHR43861:SF3">
    <property type="entry name" value="PUTATIVE (AFU_ORTHOLOGUE AFUA_2G14390)-RELATED"/>
    <property type="match status" value="1"/>
</dbReference>
<name>A0AA46NVA9_9NOCA</name>
<dbReference type="PANTHER" id="PTHR43861">
    <property type="entry name" value="TRANS-ACONITATE 2-METHYLTRANSFERASE-RELATED"/>
    <property type="match status" value="1"/>
</dbReference>